<dbReference type="PANTHER" id="PTHR43364:SF5">
    <property type="entry name" value="REDUCTASE"/>
    <property type="match status" value="1"/>
</dbReference>
<dbReference type="GO" id="GO:0005829">
    <property type="term" value="C:cytosol"/>
    <property type="evidence" value="ECO:0007669"/>
    <property type="project" value="UniProtKB-ARBA"/>
</dbReference>
<dbReference type="PANTHER" id="PTHR43364">
    <property type="entry name" value="NADH-SPECIFIC METHYLGLYOXAL REDUCTASE-RELATED"/>
    <property type="match status" value="1"/>
</dbReference>
<dbReference type="Gene3D" id="3.20.20.100">
    <property type="entry name" value="NADP-dependent oxidoreductase domain"/>
    <property type="match status" value="1"/>
</dbReference>
<feature type="domain" description="NADP-dependent oxidoreductase" evidence="2">
    <location>
        <begin position="15"/>
        <end position="316"/>
    </location>
</feature>
<organism evidence="3 4">
    <name type="scientific">Xylella fastidiosa</name>
    <dbReference type="NCBI Taxonomy" id="2371"/>
    <lineage>
        <taxon>Bacteria</taxon>
        <taxon>Pseudomonadati</taxon>
        <taxon>Pseudomonadota</taxon>
        <taxon>Gammaproteobacteria</taxon>
        <taxon>Lysobacterales</taxon>
        <taxon>Lysobacteraceae</taxon>
        <taxon>Xylella</taxon>
    </lineage>
</organism>
<keyword evidence="1" id="KW-0560">Oxidoreductase</keyword>
<dbReference type="KEGG" id="xfh:XFHB_06500"/>
<dbReference type="AlphaFoldDB" id="A0ABC8ADL1"/>
<dbReference type="InterPro" id="IPR023210">
    <property type="entry name" value="NADP_OxRdtase_dom"/>
</dbReference>
<dbReference type="InterPro" id="IPR050523">
    <property type="entry name" value="AKR_Detox_Biosynth"/>
</dbReference>
<name>A0ABC8ADL1_XYLFS</name>
<protein>
    <submittedName>
        <fullName evidence="3">Aldo/keto reductase</fullName>
    </submittedName>
</protein>
<reference evidence="4" key="1">
    <citation type="submission" date="2014-11" db="EMBL/GenBank/DDBJ databases">
        <title>Xylella fastidiosa Hib4 Genome Sequencing.</title>
        <authorList>
            <person name="Pierry P.M."/>
            <person name="da Silva A.M."/>
        </authorList>
    </citation>
    <scope>NUCLEOTIDE SEQUENCE [LARGE SCALE GENOMIC DNA]</scope>
    <source>
        <strain evidence="4">Hib4</strain>
    </source>
</reference>
<gene>
    <name evidence="3" type="ORF">XFHB_06500</name>
</gene>
<proteinExistence type="predicted"/>
<accession>A0ABC8ADL1</accession>
<dbReference type="CDD" id="cd19087">
    <property type="entry name" value="AKR_AKR12A1_B1_C1"/>
    <property type="match status" value="1"/>
</dbReference>
<evidence type="ECO:0000256" key="1">
    <source>
        <dbReference type="ARBA" id="ARBA00023002"/>
    </source>
</evidence>
<sequence length="329" mass="36325">MNYTHLGRTGLKVSRIALGTMNFGELTDEATSFKIMDTALDAGINFFDTADVYGGPQTPDMPKGFGTSEEYIGNWLAQDKSRRDKIVLATKVYQPMETGPNDKYLSAYHIRRACEASLKRLKTDHIDLYQMHHIDRATPWEEIWQAFEQLIREGKITYVGSSNFAGWDIALAQCTAASRNLLGLASEQSLYNLTQRTIELEVIPALRHFGIGLIPWSPIGMGLLGGVLKKIASGRRATPGLQAQIDKLRPQLEAYEALCDELGQTPADVALAWLLHNPVVTAAISGPRTVEQLQQNLNALSVKLSDETLAKLDEIWPGPGGEAPQAYAW</sequence>
<dbReference type="Pfam" id="PF00248">
    <property type="entry name" value="Aldo_ket_red"/>
    <property type="match status" value="1"/>
</dbReference>
<dbReference type="FunFam" id="3.20.20.100:FF:000004">
    <property type="entry name" value="Oxidoreductase, aldo/keto reductase"/>
    <property type="match status" value="1"/>
</dbReference>
<dbReference type="Proteomes" id="UP000196980">
    <property type="component" value="Chromosome"/>
</dbReference>
<evidence type="ECO:0000259" key="2">
    <source>
        <dbReference type="Pfam" id="PF00248"/>
    </source>
</evidence>
<dbReference type="GO" id="GO:0016491">
    <property type="term" value="F:oxidoreductase activity"/>
    <property type="evidence" value="ECO:0007669"/>
    <property type="project" value="UniProtKB-KW"/>
</dbReference>
<dbReference type="EMBL" id="CP009885">
    <property type="protein sequence ID" value="ALR06541.1"/>
    <property type="molecule type" value="Genomic_DNA"/>
</dbReference>
<dbReference type="RefSeq" id="WP_088578052.1">
    <property type="nucleotide sequence ID" value="NZ_CP009885.1"/>
</dbReference>
<evidence type="ECO:0000313" key="4">
    <source>
        <dbReference type="Proteomes" id="UP000196980"/>
    </source>
</evidence>
<dbReference type="SUPFAM" id="SSF51430">
    <property type="entry name" value="NAD(P)-linked oxidoreductase"/>
    <property type="match status" value="1"/>
</dbReference>
<dbReference type="InterPro" id="IPR036812">
    <property type="entry name" value="NAD(P)_OxRdtase_dom_sf"/>
</dbReference>
<evidence type="ECO:0000313" key="3">
    <source>
        <dbReference type="EMBL" id="ALR06541.1"/>
    </source>
</evidence>